<evidence type="ECO:0000313" key="3">
    <source>
        <dbReference type="Proteomes" id="UP000266723"/>
    </source>
</evidence>
<accession>A0ABQ7BBF9</accession>
<feature type="compositionally biased region" description="Polar residues" evidence="1">
    <location>
        <begin position="119"/>
        <end position="136"/>
    </location>
</feature>
<evidence type="ECO:0000256" key="1">
    <source>
        <dbReference type="SAM" id="MobiDB-lite"/>
    </source>
</evidence>
<reference evidence="2 3" key="1">
    <citation type="journal article" date="2020" name="BMC Genomics">
        <title>Intraspecific diversification of the crop wild relative Brassica cretica Lam. using demographic model selection.</title>
        <authorList>
            <person name="Kioukis A."/>
            <person name="Michalopoulou V.A."/>
            <person name="Briers L."/>
            <person name="Pirintsos S."/>
            <person name="Studholme D.J."/>
            <person name="Pavlidis P."/>
            <person name="Sarris P.F."/>
        </authorList>
    </citation>
    <scope>NUCLEOTIDE SEQUENCE [LARGE SCALE GENOMIC DNA]</scope>
    <source>
        <strain evidence="3">cv. PFS-1207/04</strain>
    </source>
</reference>
<feature type="compositionally biased region" description="Low complexity" evidence="1">
    <location>
        <begin position="80"/>
        <end position="91"/>
    </location>
</feature>
<keyword evidence="3" id="KW-1185">Reference proteome</keyword>
<gene>
    <name evidence="2" type="ORF">DY000_02040080</name>
</gene>
<name>A0ABQ7BBF9_BRACR</name>
<evidence type="ECO:0000313" key="2">
    <source>
        <dbReference type="EMBL" id="KAF3529872.1"/>
    </source>
</evidence>
<feature type="region of interest" description="Disordered" evidence="1">
    <location>
        <begin position="1"/>
        <end position="136"/>
    </location>
</feature>
<dbReference type="EMBL" id="QGKV02001507">
    <property type="protein sequence ID" value="KAF3529872.1"/>
    <property type="molecule type" value="Genomic_DNA"/>
</dbReference>
<protein>
    <submittedName>
        <fullName evidence="2">Uncharacterized protein</fullName>
    </submittedName>
</protein>
<organism evidence="2 3">
    <name type="scientific">Brassica cretica</name>
    <name type="common">Mustard</name>
    <dbReference type="NCBI Taxonomy" id="69181"/>
    <lineage>
        <taxon>Eukaryota</taxon>
        <taxon>Viridiplantae</taxon>
        <taxon>Streptophyta</taxon>
        <taxon>Embryophyta</taxon>
        <taxon>Tracheophyta</taxon>
        <taxon>Spermatophyta</taxon>
        <taxon>Magnoliopsida</taxon>
        <taxon>eudicotyledons</taxon>
        <taxon>Gunneridae</taxon>
        <taxon>Pentapetalae</taxon>
        <taxon>rosids</taxon>
        <taxon>malvids</taxon>
        <taxon>Brassicales</taxon>
        <taxon>Brassicaceae</taxon>
        <taxon>Brassiceae</taxon>
        <taxon>Brassica</taxon>
    </lineage>
</organism>
<comment type="caution">
    <text evidence="2">The sequence shown here is derived from an EMBL/GenBank/DDBJ whole genome shotgun (WGS) entry which is preliminary data.</text>
</comment>
<dbReference type="Proteomes" id="UP000266723">
    <property type="component" value="Unassembled WGS sequence"/>
</dbReference>
<feature type="compositionally biased region" description="Basic and acidic residues" evidence="1">
    <location>
        <begin position="1"/>
        <end position="15"/>
    </location>
</feature>
<sequence>MGHQPNRDKTVEKINCHLPPRVRSTGDSKTRVKTAATTFPGKGYVGAPPSAETNRKGRLRRSRSRVGGERKNLNRRSNRAGENSANEAAESQRQSRRSVCYGRLSFPKTKAPKAKLVGNTETGRQNISLSHPLNNP</sequence>
<proteinExistence type="predicted"/>